<accession>A0ACB8AYK5</accession>
<protein>
    <submittedName>
        <fullName evidence="1">Uncharacterized protein</fullName>
    </submittedName>
</protein>
<gene>
    <name evidence="1" type="ORF">BV22DRAFT_1134670</name>
</gene>
<evidence type="ECO:0000313" key="2">
    <source>
        <dbReference type="Proteomes" id="UP000790709"/>
    </source>
</evidence>
<evidence type="ECO:0000313" key="1">
    <source>
        <dbReference type="EMBL" id="KAH7918335.1"/>
    </source>
</evidence>
<dbReference type="EMBL" id="MU266804">
    <property type="protein sequence ID" value="KAH7918335.1"/>
    <property type="molecule type" value="Genomic_DNA"/>
</dbReference>
<reference evidence="1" key="1">
    <citation type="journal article" date="2021" name="New Phytol.">
        <title>Evolutionary innovations through gain and loss of genes in the ectomycorrhizal Boletales.</title>
        <authorList>
            <person name="Wu G."/>
            <person name="Miyauchi S."/>
            <person name="Morin E."/>
            <person name="Kuo A."/>
            <person name="Drula E."/>
            <person name="Varga T."/>
            <person name="Kohler A."/>
            <person name="Feng B."/>
            <person name="Cao Y."/>
            <person name="Lipzen A."/>
            <person name="Daum C."/>
            <person name="Hundley H."/>
            <person name="Pangilinan J."/>
            <person name="Johnson J."/>
            <person name="Barry K."/>
            <person name="LaButti K."/>
            <person name="Ng V."/>
            <person name="Ahrendt S."/>
            <person name="Min B."/>
            <person name="Choi I.G."/>
            <person name="Park H."/>
            <person name="Plett J.M."/>
            <person name="Magnuson J."/>
            <person name="Spatafora J.W."/>
            <person name="Nagy L.G."/>
            <person name="Henrissat B."/>
            <person name="Grigoriev I.V."/>
            <person name="Yang Z.L."/>
            <person name="Xu J."/>
            <person name="Martin F.M."/>
        </authorList>
    </citation>
    <scope>NUCLEOTIDE SEQUENCE</scope>
    <source>
        <strain evidence="1">KUC20120723A-06</strain>
    </source>
</reference>
<keyword evidence="2" id="KW-1185">Reference proteome</keyword>
<organism evidence="1 2">
    <name type="scientific">Leucogyrophana mollusca</name>
    <dbReference type="NCBI Taxonomy" id="85980"/>
    <lineage>
        <taxon>Eukaryota</taxon>
        <taxon>Fungi</taxon>
        <taxon>Dikarya</taxon>
        <taxon>Basidiomycota</taxon>
        <taxon>Agaricomycotina</taxon>
        <taxon>Agaricomycetes</taxon>
        <taxon>Agaricomycetidae</taxon>
        <taxon>Boletales</taxon>
        <taxon>Boletales incertae sedis</taxon>
        <taxon>Leucogyrophana</taxon>
    </lineage>
</organism>
<comment type="caution">
    <text evidence="1">The sequence shown here is derived from an EMBL/GenBank/DDBJ whole genome shotgun (WGS) entry which is preliminary data.</text>
</comment>
<proteinExistence type="predicted"/>
<name>A0ACB8AYK5_9AGAM</name>
<sequence length="1038" mass="116309">MVTLNLEAIARDLGQMWNPWFRPMDTYYWVCLNSKNPESISPRDDSPHDAMRFESGEYRDRDWALYPRMYSGSRPWEGFIPQPSVAVLEGPHRWVWLGRAEPTHWTEATGDRVRLKPGVVKAVEATYANVEHMIHEVCGVYQIPQSERPSVSNRQWLRQEFMLAKLLAPRLWDLRRNVVDLLGFVAWKILLDEKGWRTRAWDPTFVDEVLGMGFLDCTKRGIHIKAPMSDLALIMKWLTYGVPVHYTWDPKVGGPWSPVDMKARNCHPYNHLEGEKAAPPSFQAKSKLKVRGTQHLPAGETSAHGGKKVAKARIRSFVVLAGGGHVREVTFRSKAKRLLQTYGGETHQHPEGDIEVISPAYEPDDDDDEGFGKQYPISMLSKWIGSKAEITRLDDDDDWVPPEAMRIQHERIFSPPEGQSSIPRKLQAVAATRTATLSLSHPPYAAVVRPDLPPASTQQGTAFVVAKPTVPITVENFGEPESARIDQALAYTPKLNGFDDGDGMDADQSRLAGSWNADDAEEEPDNPSDNQGIEETRAAAPTVSPAGESREDEVGERLAETAARIARVEDERTRKEEYRGRTMDRIRYSPSHNNGKRARREDSTSVVRRSRGHDVWRPGPAGSRRWSLSPPPSRAKVNSRPPSRGKRGRRGDSRARSPSRQSPMRLYHDEEAPHRQQSSVRADRTRRSPEKPKPSLEQRLGLSRSHEARAGPSCHSTGQGAALLGRLQDRPDYNITAAQWVREQFGSEVDPFLPAASTVLTGFVPPAVGTHLRQGRLEVCATTAVRCHVWLAELPQLKPADLMERCLARGMPFRVWIPVGHMNRLIPPGLSKSKGKPTYLQTTDAVMSKKDLAEACTEYLSTVTMVLMRPHARRLLTMGGLLWRIALEYGPPTLYHAALAGPSIDTTLYNSGEYLPESGETDDTVSETEIEVLLGGLEGATTRQRLYLWPSLEMFENSGRWTGEWSARNESWFKSRTALIAGRSPAAFQSRKAWRKAFKSLSHDTLSNGSVVGTASHAEQLLRSDIHKFSSSLELLAF</sequence>
<dbReference type="Proteomes" id="UP000790709">
    <property type="component" value="Unassembled WGS sequence"/>
</dbReference>